<organism evidence="2">
    <name type="scientific">Triatoma infestans</name>
    <name type="common">Assassin bug</name>
    <dbReference type="NCBI Taxonomy" id="30076"/>
    <lineage>
        <taxon>Eukaryota</taxon>
        <taxon>Metazoa</taxon>
        <taxon>Ecdysozoa</taxon>
        <taxon>Arthropoda</taxon>
        <taxon>Hexapoda</taxon>
        <taxon>Insecta</taxon>
        <taxon>Pterygota</taxon>
        <taxon>Neoptera</taxon>
        <taxon>Paraneoptera</taxon>
        <taxon>Hemiptera</taxon>
        <taxon>Heteroptera</taxon>
        <taxon>Panheteroptera</taxon>
        <taxon>Cimicomorpha</taxon>
        <taxon>Reduviidae</taxon>
        <taxon>Triatominae</taxon>
        <taxon>Triatoma</taxon>
    </lineage>
</organism>
<feature type="coiled-coil region" evidence="1">
    <location>
        <begin position="208"/>
        <end position="235"/>
    </location>
</feature>
<keyword evidence="1" id="KW-0175">Coiled coil</keyword>
<feature type="coiled-coil region" evidence="1">
    <location>
        <begin position="79"/>
        <end position="134"/>
    </location>
</feature>
<reference evidence="2" key="1">
    <citation type="journal article" date="2014" name="PLoS Negl. Trop. Dis.">
        <title>An updated insight into the Sialotranscriptome of Triatoma infestans: developmental stage and geographic variations.</title>
        <authorList>
            <person name="Schwarz A."/>
            <person name="Medrano-Mercado N."/>
            <person name="Schaub G.A."/>
            <person name="Struchiner C.J."/>
            <person name="Bargues M.D."/>
            <person name="Levy M.Z."/>
            <person name="Ribeiro J.M."/>
        </authorList>
    </citation>
    <scope>NUCLEOTIDE SEQUENCE</scope>
    <source>
        <strain evidence="2">Chile</strain>
        <tissue evidence="2">Salivary glands</tissue>
    </source>
</reference>
<name>A0A023F5A3_TRIIF</name>
<dbReference type="EMBL" id="GBBI01001951">
    <property type="protein sequence ID" value="JAC16761.1"/>
    <property type="molecule type" value="mRNA"/>
</dbReference>
<accession>A0A023F5A3</accession>
<evidence type="ECO:0008006" key="3">
    <source>
        <dbReference type="Google" id="ProtNLM"/>
    </source>
</evidence>
<evidence type="ECO:0000313" key="2">
    <source>
        <dbReference type="EMBL" id="JAC16761.1"/>
    </source>
</evidence>
<proteinExistence type="evidence at transcript level"/>
<evidence type="ECO:0000256" key="1">
    <source>
        <dbReference type="SAM" id="Coils"/>
    </source>
</evidence>
<dbReference type="AlphaFoldDB" id="A0A023F5A3"/>
<protein>
    <recommendedName>
        <fullName evidence="3">UBZ1-type domain-containing protein</fullName>
    </recommendedName>
</protein>
<sequence length="346" mass="39928">MNSEVNNISNHSVKQNSSEKTTEFIPAASHYALKLAFQSIKERYVKLQDRLCALEEENVRFKENGNDKQFHNGSGCSRMEILEKKIDELSRQKAQLSHHIFMLANENKDLWNNLSKLTEEKQILVNQLRDLIAKTDSEKKQEEKPNSPASLQENIEAPIETVNIPEDLLKEFSTSDEDNKESLQSLETIKDFSLVQFENQFDLIDGLNAELKEILKKMNEDKVVLQQQQAGLKEALSTMRRMYQGMKMYIMYLKNLKTDKDSSLPETRVDCDSNKSETINESVNTEEKVNVCEQFENNDDITVNEEMICPFCGKLFVNSTLAEAYSKHFINHVKDCSNNSLVFRFT</sequence>